<gene>
    <name evidence="8" type="ORF">GCM10023321_49000</name>
</gene>
<evidence type="ECO:0000256" key="3">
    <source>
        <dbReference type="ARBA" id="ARBA00022723"/>
    </source>
</evidence>
<dbReference type="SUPFAM" id="SSF50022">
    <property type="entry name" value="ISP domain"/>
    <property type="match status" value="1"/>
</dbReference>
<name>A0ABP9QJC4_9PSEU</name>
<dbReference type="InterPro" id="IPR036922">
    <property type="entry name" value="Rieske_2Fe-2S_sf"/>
</dbReference>
<proteinExistence type="predicted"/>
<dbReference type="PROSITE" id="PS51296">
    <property type="entry name" value="RIESKE"/>
    <property type="match status" value="1"/>
</dbReference>
<accession>A0ABP9QJC4</accession>
<evidence type="ECO:0000256" key="2">
    <source>
        <dbReference type="ARBA" id="ARBA00022714"/>
    </source>
</evidence>
<dbReference type="GO" id="GO:0051213">
    <property type="term" value="F:dioxygenase activity"/>
    <property type="evidence" value="ECO:0007669"/>
    <property type="project" value="UniProtKB-KW"/>
</dbReference>
<evidence type="ECO:0000256" key="6">
    <source>
        <dbReference type="ARBA" id="ARBA00023014"/>
    </source>
</evidence>
<dbReference type="InterPro" id="IPR017941">
    <property type="entry name" value="Rieske_2Fe-2S"/>
</dbReference>
<dbReference type="Pfam" id="PF00848">
    <property type="entry name" value="Ring_hydroxyl_A"/>
    <property type="match status" value="1"/>
</dbReference>
<keyword evidence="9" id="KW-1185">Reference proteome</keyword>
<dbReference type="PRINTS" id="PR00090">
    <property type="entry name" value="RNGDIOXGNASE"/>
</dbReference>
<dbReference type="InterPro" id="IPR015879">
    <property type="entry name" value="Ring_hydroxy_dOase_asu_C_dom"/>
</dbReference>
<sequence length="386" mass="43213">MNRTLQREMAKRLFDHIDAKSTDRAPAEMTLNEADYVDAAQAARERDAIRLRPSLAAASGELPAPGDFRTTWIAGVPVLVTRQEDGSVRAFRNVCRHRCATVVAAEAGNSKAFSCPYHGWTYVLDGALRVVPDGEDSFPALDPADNGLVELPVAQRHGLIWVRPTPDGPLDLAAYLGAEVDREIAELGLDDYHFLRGQTFEQPANWKLIMDGFLEVYHVRYLHPKTVGKITIGNVFIVDALGEHLRMASARKDIEKLRPDRENPAGEQPDILPGIILTYALMPTTVLVYVRDHIEVWSIQPHETDPTRCRITLRFLVPELPQTDKAKSYWERNWDTVVGAVHDEDWEMARRIQAGLDAASVNPMTLGRNELGLHHFHRHLAGMTGS</sequence>
<dbReference type="Proteomes" id="UP001428817">
    <property type="component" value="Unassembled WGS sequence"/>
</dbReference>
<evidence type="ECO:0000256" key="4">
    <source>
        <dbReference type="ARBA" id="ARBA00023002"/>
    </source>
</evidence>
<keyword evidence="8" id="KW-0223">Dioxygenase</keyword>
<dbReference type="EMBL" id="BAABJP010000029">
    <property type="protein sequence ID" value="GAA5162915.1"/>
    <property type="molecule type" value="Genomic_DNA"/>
</dbReference>
<reference evidence="9" key="1">
    <citation type="journal article" date="2019" name="Int. J. Syst. Evol. Microbiol.">
        <title>The Global Catalogue of Microorganisms (GCM) 10K type strain sequencing project: providing services to taxonomists for standard genome sequencing and annotation.</title>
        <authorList>
            <consortium name="The Broad Institute Genomics Platform"/>
            <consortium name="The Broad Institute Genome Sequencing Center for Infectious Disease"/>
            <person name="Wu L."/>
            <person name="Ma J."/>
        </authorList>
    </citation>
    <scope>NUCLEOTIDE SEQUENCE [LARGE SCALE GENOMIC DNA]</scope>
    <source>
        <strain evidence="9">JCM 18303</strain>
    </source>
</reference>
<dbReference type="Gene3D" id="2.102.10.10">
    <property type="entry name" value="Rieske [2Fe-2S] iron-sulphur domain"/>
    <property type="match status" value="1"/>
</dbReference>
<dbReference type="CDD" id="cd03469">
    <property type="entry name" value="Rieske_RO_Alpha_N"/>
    <property type="match status" value="1"/>
</dbReference>
<keyword evidence="4" id="KW-0560">Oxidoreductase</keyword>
<evidence type="ECO:0000256" key="5">
    <source>
        <dbReference type="ARBA" id="ARBA00023004"/>
    </source>
</evidence>
<dbReference type="PANTHER" id="PTHR43756:SF5">
    <property type="entry name" value="CHOLINE MONOOXYGENASE, CHLOROPLASTIC"/>
    <property type="match status" value="1"/>
</dbReference>
<dbReference type="SUPFAM" id="SSF55961">
    <property type="entry name" value="Bet v1-like"/>
    <property type="match status" value="1"/>
</dbReference>
<dbReference type="InterPro" id="IPR001663">
    <property type="entry name" value="Rng_hydr_dOase-A"/>
</dbReference>
<keyword evidence="6" id="KW-0411">Iron-sulfur</keyword>
<keyword evidence="2" id="KW-0001">2Fe-2S</keyword>
<evidence type="ECO:0000259" key="7">
    <source>
        <dbReference type="PROSITE" id="PS51296"/>
    </source>
</evidence>
<keyword evidence="5" id="KW-0408">Iron</keyword>
<protein>
    <submittedName>
        <fullName evidence="8">Aromatic ring-hydroxylating dioxygenase subunit alpha</fullName>
    </submittedName>
</protein>
<dbReference type="Gene3D" id="3.90.380.10">
    <property type="entry name" value="Naphthalene 1,2-dioxygenase Alpha Subunit, Chain A, domain 1"/>
    <property type="match status" value="2"/>
</dbReference>
<dbReference type="Pfam" id="PF00355">
    <property type="entry name" value="Rieske"/>
    <property type="match status" value="1"/>
</dbReference>
<dbReference type="PANTHER" id="PTHR43756">
    <property type="entry name" value="CHOLINE MONOOXYGENASE, CHLOROPLASTIC"/>
    <property type="match status" value="1"/>
</dbReference>
<comment type="caution">
    <text evidence="8">The sequence shown here is derived from an EMBL/GenBank/DDBJ whole genome shotgun (WGS) entry which is preliminary data.</text>
</comment>
<dbReference type="RefSeq" id="WP_185060889.1">
    <property type="nucleotide sequence ID" value="NZ_BAABJP010000029.1"/>
</dbReference>
<evidence type="ECO:0000313" key="8">
    <source>
        <dbReference type="EMBL" id="GAA5162915.1"/>
    </source>
</evidence>
<keyword evidence="3" id="KW-0479">Metal-binding</keyword>
<feature type="domain" description="Rieske" evidence="7">
    <location>
        <begin position="55"/>
        <end position="162"/>
    </location>
</feature>
<comment type="cofactor">
    <cofactor evidence="1">
        <name>Fe cation</name>
        <dbReference type="ChEBI" id="CHEBI:24875"/>
    </cofactor>
</comment>
<evidence type="ECO:0000256" key="1">
    <source>
        <dbReference type="ARBA" id="ARBA00001962"/>
    </source>
</evidence>
<evidence type="ECO:0000313" key="9">
    <source>
        <dbReference type="Proteomes" id="UP001428817"/>
    </source>
</evidence>
<organism evidence="8 9">
    <name type="scientific">Pseudonocardia eucalypti</name>
    <dbReference type="NCBI Taxonomy" id="648755"/>
    <lineage>
        <taxon>Bacteria</taxon>
        <taxon>Bacillati</taxon>
        <taxon>Actinomycetota</taxon>
        <taxon>Actinomycetes</taxon>
        <taxon>Pseudonocardiales</taxon>
        <taxon>Pseudonocardiaceae</taxon>
        <taxon>Pseudonocardia</taxon>
    </lineage>
</organism>